<feature type="region of interest" description="Disordered" evidence="1">
    <location>
        <begin position="456"/>
        <end position="476"/>
    </location>
</feature>
<evidence type="ECO:0000256" key="1">
    <source>
        <dbReference type="SAM" id="MobiDB-lite"/>
    </source>
</evidence>
<gene>
    <name evidence="2" type="ORF">DTER00134_LOCUS17191</name>
</gene>
<accession>A0A7S3R4G9</accession>
<feature type="compositionally biased region" description="Low complexity" evidence="1">
    <location>
        <begin position="236"/>
        <end position="246"/>
    </location>
</feature>
<dbReference type="AlphaFoldDB" id="A0A7S3R4G9"/>
<reference evidence="2" key="1">
    <citation type="submission" date="2021-01" db="EMBL/GenBank/DDBJ databases">
        <authorList>
            <person name="Corre E."/>
            <person name="Pelletier E."/>
            <person name="Niang G."/>
            <person name="Scheremetjew M."/>
            <person name="Finn R."/>
            <person name="Kale V."/>
            <person name="Holt S."/>
            <person name="Cochrane G."/>
            <person name="Meng A."/>
            <person name="Brown T."/>
            <person name="Cohen L."/>
        </authorList>
    </citation>
    <scope>NUCLEOTIDE SEQUENCE</scope>
    <source>
        <strain evidence="2">CCMP1320</strain>
    </source>
</reference>
<feature type="compositionally biased region" description="Polar residues" evidence="1">
    <location>
        <begin position="418"/>
        <end position="441"/>
    </location>
</feature>
<feature type="compositionally biased region" description="Low complexity" evidence="1">
    <location>
        <begin position="194"/>
        <end position="222"/>
    </location>
</feature>
<name>A0A7S3R4G9_DUNTE</name>
<evidence type="ECO:0000313" key="2">
    <source>
        <dbReference type="EMBL" id="CAE0502118.1"/>
    </source>
</evidence>
<sequence length="476" mass="49754">MPMPIPKPAEVDEGYEEFFNSVSAQNESMDAFMNGLPSLRAGDGGMSVNGMQGYTPDRQPDTGDHAASISTLERLYCPPQLANLREEWEAAKEDDDLSTESGDWVDLNTGANKEEQDTADNVDEDGVVVQALPPAKAAVGCGLGGGPGAQFDNFCNPEEEGHGESRAEGVGSGSSQPYVPTLLKGGNGSRRRTLPLLSKSPSNSPPSKQQPAAAMSPEAAASTHSMAGNVSKQQPAAAMSPEAAAAAAAAATYTRADNVCGSPTPPAQAALSVSTLHQEVKGMRLETETEEATAATAANTVSASTAGATRRSDRPVQQGKEAEAAALPCLPSVQGEGSQDALDCSLPEPIGEQPQARKQLPGGIVCTLPGACNVAVALPLLEHELEQDDQEMLQDFGLSPAAAASSRQEDSKDVMQEVSCSDGSRNLPNTTDPGSSTSQVEAFSLDKDFDYDNCKLTPREWPYNRVPHGPAPFSRQ</sequence>
<dbReference type="EMBL" id="HBIP01028438">
    <property type="protein sequence ID" value="CAE0502118.1"/>
    <property type="molecule type" value="Transcribed_RNA"/>
</dbReference>
<organism evidence="2">
    <name type="scientific">Dunaliella tertiolecta</name>
    <name type="common">Green alga</name>
    <dbReference type="NCBI Taxonomy" id="3047"/>
    <lineage>
        <taxon>Eukaryota</taxon>
        <taxon>Viridiplantae</taxon>
        <taxon>Chlorophyta</taxon>
        <taxon>core chlorophytes</taxon>
        <taxon>Chlorophyceae</taxon>
        <taxon>CS clade</taxon>
        <taxon>Chlamydomonadales</taxon>
        <taxon>Dunaliellaceae</taxon>
        <taxon>Dunaliella</taxon>
    </lineage>
</organism>
<feature type="region of interest" description="Disordered" evidence="1">
    <location>
        <begin position="399"/>
        <end position="442"/>
    </location>
</feature>
<proteinExistence type="predicted"/>
<protein>
    <submittedName>
        <fullName evidence="2">Uncharacterized protein</fullName>
    </submittedName>
</protein>
<feature type="compositionally biased region" description="Low complexity" evidence="1">
    <location>
        <begin position="292"/>
        <end position="309"/>
    </location>
</feature>
<feature type="compositionally biased region" description="Polar residues" evidence="1">
    <location>
        <begin position="223"/>
        <end position="234"/>
    </location>
</feature>
<feature type="region of interest" description="Disordered" evidence="1">
    <location>
        <begin position="152"/>
        <end position="246"/>
    </location>
</feature>
<feature type="region of interest" description="Disordered" evidence="1">
    <location>
        <begin position="290"/>
        <end position="356"/>
    </location>
</feature>